<feature type="region of interest" description="Disordered" evidence="1">
    <location>
        <begin position="264"/>
        <end position="301"/>
    </location>
</feature>
<reference evidence="2" key="1">
    <citation type="journal article" date="2015" name="Nature">
        <title>Complex archaea that bridge the gap between prokaryotes and eukaryotes.</title>
        <authorList>
            <person name="Spang A."/>
            <person name="Saw J.H."/>
            <person name="Jorgensen S.L."/>
            <person name="Zaremba-Niedzwiedzka K."/>
            <person name="Martijn J."/>
            <person name="Lind A.E."/>
            <person name="van Eijk R."/>
            <person name="Schleper C."/>
            <person name="Guy L."/>
            <person name="Ettema T.J."/>
        </authorList>
    </citation>
    <scope>NUCLEOTIDE SEQUENCE</scope>
</reference>
<dbReference type="AlphaFoldDB" id="A0A0F9HJE0"/>
<feature type="non-terminal residue" evidence="2">
    <location>
        <position position="301"/>
    </location>
</feature>
<evidence type="ECO:0000256" key="1">
    <source>
        <dbReference type="SAM" id="MobiDB-lite"/>
    </source>
</evidence>
<gene>
    <name evidence="2" type="ORF">LCGC14_1776060</name>
</gene>
<feature type="compositionally biased region" description="Acidic residues" evidence="1">
    <location>
        <begin position="282"/>
        <end position="295"/>
    </location>
</feature>
<accession>A0A0F9HJE0</accession>
<organism evidence="2">
    <name type="scientific">marine sediment metagenome</name>
    <dbReference type="NCBI Taxonomy" id="412755"/>
    <lineage>
        <taxon>unclassified sequences</taxon>
        <taxon>metagenomes</taxon>
        <taxon>ecological metagenomes</taxon>
    </lineage>
</organism>
<dbReference type="EMBL" id="LAZR01016721">
    <property type="protein sequence ID" value="KKM03277.1"/>
    <property type="molecule type" value="Genomic_DNA"/>
</dbReference>
<comment type="caution">
    <text evidence="2">The sequence shown here is derived from an EMBL/GenBank/DDBJ whole genome shotgun (WGS) entry which is preliminary data.</text>
</comment>
<sequence length="301" mass="33719">MKGQKLKFDPDYPLSETWRVRKSVIPEVELRYITEAIAALVQGAASEQVSVRWHGTKNDPGSYEAKTSQIALSYAPLMDEVSGGMPNAPVDPNLVDVVAGVGIHEQGHIPLKGIRKALVAERKLGFAEREVGQTNWDRLKRDDEDLCNILEDVFIDYQMVDKKPVLGAYIRRGREWHAARSLDLPERMADEATFTRKELQGLAGMLLLYDVDVLEALKDRTADDVSHIMDYLSTMTKTGIQAASSMNDPRQYERLVNSAWKAASVYLEEHPEPPEPPQDLQPDPDAEPEDEDPEHEDGSPS</sequence>
<protein>
    <submittedName>
        <fullName evidence="2">Uncharacterized protein</fullName>
    </submittedName>
</protein>
<evidence type="ECO:0000313" key="2">
    <source>
        <dbReference type="EMBL" id="KKM03277.1"/>
    </source>
</evidence>
<proteinExistence type="predicted"/>
<name>A0A0F9HJE0_9ZZZZ</name>